<feature type="non-terminal residue" evidence="1">
    <location>
        <position position="1"/>
    </location>
</feature>
<evidence type="ECO:0000313" key="1">
    <source>
        <dbReference type="EMBL" id="MFD2067376.1"/>
    </source>
</evidence>
<dbReference type="Proteomes" id="UP001597369">
    <property type="component" value="Unassembled WGS sequence"/>
</dbReference>
<proteinExistence type="predicted"/>
<sequence>SLHDNCSKLKVFLYFKTVLFTGELTGEGKSKMSVINAVRNKLLHQIVAVIKRGTPYEIRLNKI</sequence>
<evidence type="ECO:0000313" key="2">
    <source>
        <dbReference type="Proteomes" id="UP001597369"/>
    </source>
</evidence>
<keyword evidence="2" id="KW-1185">Reference proteome</keyword>
<comment type="caution">
    <text evidence="1">The sequence shown here is derived from an EMBL/GenBank/DDBJ whole genome shotgun (WGS) entry which is preliminary data.</text>
</comment>
<organism evidence="1 2">
    <name type="scientific">Pontibacter silvestris</name>
    <dbReference type="NCBI Taxonomy" id="2305183"/>
    <lineage>
        <taxon>Bacteria</taxon>
        <taxon>Pseudomonadati</taxon>
        <taxon>Bacteroidota</taxon>
        <taxon>Cytophagia</taxon>
        <taxon>Cytophagales</taxon>
        <taxon>Hymenobacteraceae</taxon>
        <taxon>Pontibacter</taxon>
    </lineage>
</organism>
<gene>
    <name evidence="1" type="ORF">ACFSKU_10825</name>
</gene>
<accession>A0ABW4WYD0</accession>
<protein>
    <submittedName>
        <fullName evidence="1">Uncharacterized protein</fullName>
    </submittedName>
</protein>
<dbReference type="EMBL" id="JBHUHV010000033">
    <property type="protein sequence ID" value="MFD2067376.1"/>
    <property type="molecule type" value="Genomic_DNA"/>
</dbReference>
<name>A0ABW4WYD0_9BACT</name>
<reference evidence="2" key="1">
    <citation type="journal article" date="2019" name="Int. J. Syst. Evol. Microbiol.">
        <title>The Global Catalogue of Microorganisms (GCM) 10K type strain sequencing project: providing services to taxonomists for standard genome sequencing and annotation.</title>
        <authorList>
            <consortium name="The Broad Institute Genomics Platform"/>
            <consortium name="The Broad Institute Genome Sequencing Center for Infectious Disease"/>
            <person name="Wu L."/>
            <person name="Ma J."/>
        </authorList>
    </citation>
    <scope>NUCLEOTIDE SEQUENCE [LARGE SCALE GENOMIC DNA]</scope>
    <source>
        <strain evidence="2">JCM 16545</strain>
    </source>
</reference>